<keyword evidence="7" id="KW-0677">Repeat</keyword>
<proteinExistence type="inferred from homology"/>
<dbReference type="GO" id="GO:0030030">
    <property type="term" value="P:cell projection organization"/>
    <property type="evidence" value="ECO:0007669"/>
    <property type="project" value="UniProtKB-ARBA"/>
</dbReference>
<dbReference type="GO" id="GO:0043235">
    <property type="term" value="C:receptor complex"/>
    <property type="evidence" value="ECO:0007669"/>
    <property type="project" value="TreeGrafter"/>
</dbReference>
<evidence type="ECO:0000256" key="17">
    <source>
        <dbReference type="ARBA" id="ARBA00023319"/>
    </source>
</evidence>
<dbReference type="GO" id="GO:0001708">
    <property type="term" value="P:cell fate specification"/>
    <property type="evidence" value="ECO:0007669"/>
    <property type="project" value="UniProtKB-ARBA"/>
</dbReference>
<dbReference type="InterPro" id="IPR000719">
    <property type="entry name" value="Prot_kinase_dom"/>
</dbReference>
<feature type="compositionally biased region" description="Basic and acidic residues" evidence="24">
    <location>
        <begin position="824"/>
        <end position="835"/>
    </location>
</feature>
<keyword evidence="17" id="KW-0393">Immunoglobulin domain</keyword>
<dbReference type="GO" id="GO:0048468">
    <property type="term" value="P:cell development"/>
    <property type="evidence" value="ECO:0007669"/>
    <property type="project" value="UniProtKB-ARBA"/>
</dbReference>
<comment type="similarity">
    <text evidence="19">Belongs to the protein kinase superfamily. Tyr protein kinase family. Fibroblast growth factor receptor subfamily.</text>
</comment>
<evidence type="ECO:0000256" key="6">
    <source>
        <dbReference type="ARBA" id="ARBA00022729"/>
    </source>
</evidence>
<dbReference type="SMART" id="SM00220">
    <property type="entry name" value="S_TKc"/>
    <property type="match status" value="1"/>
</dbReference>
<keyword evidence="9 19" id="KW-0418">Kinase</keyword>
<dbReference type="GO" id="GO:0005524">
    <property type="term" value="F:ATP binding"/>
    <property type="evidence" value="ECO:0007669"/>
    <property type="project" value="UniProtKB-UniRule"/>
</dbReference>
<keyword evidence="3" id="KW-0597">Phosphoprotein</keyword>
<dbReference type="SMART" id="SM00408">
    <property type="entry name" value="IGc2"/>
    <property type="match status" value="2"/>
</dbReference>
<keyword evidence="4 19" id="KW-0808">Transferase</keyword>
<evidence type="ECO:0000256" key="16">
    <source>
        <dbReference type="ARBA" id="ARBA00023180"/>
    </source>
</evidence>
<keyword evidence="16" id="KW-0325">Glycoprotein</keyword>
<dbReference type="PROSITE" id="PS00107">
    <property type="entry name" value="PROTEIN_KINASE_ATP"/>
    <property type="match status" value="1"/>
</dbReference>
<evidence type="ECO:0000256" key="23">
    <source>
        <dbReference type="PROSITE-ProRule" id="PRU10141"/>
    </source>
</evidence>
<dbReference type="VEuPathDB" id="VectorBase:LLONM1_005471"/>
<sequence length="835" mass="94527">MDLIYRIIMDIQHSRIAFLLFLHILLMVATVSSRKIPAQDTEGITINLGQKRIFRENVPLYARVVLKCTFNSPIWFKNASPLETTTKQTKIIKFERIRKANAGVYACHSTEGGEWSNLTLVVDNRLRSIPEDDTHFTGNLEIQSQVSENVALTDDVDTDDYFEEQFRTVRNDLKEENVDLSTRTPDGDSVDPSSVHVAPYFTKASTLSRLLARPSGNMVKLKCIASGNPEPNITWTKDGKSIERKFGHVNYGKRAITLEDLVLEDAGNYTCHVCNDLGCVNHTTELIVQEIVNHKPIIIPLPNNLTLSPGASGEMKCTVVSNYHPHIEWMAGFCENNCSTNTTMSAKTDPNDPGILRLENVTYSDEGWYTCLTANTLGATTASAYLHVVDEDSPLVAPIKNYSIYTICVIAFSVLLLLSSILIVCTYKKLNREKLIMKHRMQTVHQWNKKVIVIKPAPDASNPEAVIVPIIKIEKQRTTQMQSANNDPQPISEYEFPMDSNWEFPRNYLVLGKTLGEGAFGRVVMAEANGLVKSGFASVVAVKMVKEGHTDSDMASLVHEMEVMKMIGKHINIINLLGCCSQGGPLYVIVEYAPHGNLKDFLKKNRPRSEFDIPFIAKTEEEEYDPDKKNLTQKHLISFAFQIARGMEYLASRRCIHRDLAARNVLVSDDYVMKIADFGLARDIQDTDYYRKATNGRLPIKWMAPESLTDKFYDTKSDVWSYGILLWEIMSFGEQPYPSIYSADDLNIFLRCDHRLEKPKRCSNNIYMLMRQCWQFNPQDRPNFSQLVVDLDKILSATANDEYLDLGVPLLETPPSSDDEESDTEAHRELLHSNY</sequence>
<evidence type="ECO:0000259" key="28">
    <source>
        <dbReference type="PROSITE" id="PS50835"/>
    </source>
</evidence>
<dbReference type="Gene3D" id="1.10.510.10">
    <property type="entry name" value="Transferase(Phosphotransferase) domain 1"/>
    <property type="match status" value="1"/>
</dbReference>
<evidence type="ECO:0000256" key="21">
    <source>
        <dbReference type="PIRSR" id="PIRSR000628-2"/>
    </source>
</evidence>
<feature type="domain" description="Ig-like" evidence="28">
    <location>
        <begin position="199"/>
        <end position="287"/>
    </location>
</feature>
<keyword evidence="2" id="KW-0217">Developmental protein</keyword>
<dbReference type="InterPro" id="IPR036179">
    <property type="entry name" value="Ig-like_dom_sf"/>
</dbReference>
<evidence type="ECO:0000256" key="1">
    <source>
        <dbReference type="ARBA" id="ARBA00004167"/>
    </source>
</evidence>
<feature type="binding site" evidence="21 23">
    <location>
        <position position="543"/>
    </location>
    <ligand>
        <name>ATP</name>
        <dbReference type="ChEBI" id="CHEBI:30616"/>
    </ligand>
</feature>
<dbReference type="PANTHER" id="PTHR24416">
    <property type="entry name" value="TYROSINE-PROTEIN KINASE RECEPTOR"/>
    <property type="match status" value="1"/>
</dbReference>
<dbReference type="Gene3D" id="3.30.200.20">
    <property type="entry name" value="Phosphorylase Kinase, domain 1"/>
    <property type="match status" value="1"/>
</dbReference>
<evidence type="ECO:0000256" key="7">
    <source>
        <dbReference type="ARBA" id="ARBA00022737"/>
    </source>
</evidence>
<feature type="region of interest" description="Disordered" evidence="24">
    <location>
        <begin position="810"/>
        <end position="835"/>
    </location>
</feature>
<dbReference type="GO" id="GO:0005007">
    <property type="term" value="F:fibroblast growth factor receptor activity"/>
    <property type="evidence" value="ECO:0007669"/>
    <property type="project" value="InterPro"/>
</dbReference>
<dbReference type="FunFam" id="1.10.510.10:FF:000007">
    <property type="entry name" value="Fibroblast growth factor receptor"/>
    <property type="match status" value="1"/>
</dbReference>
<organism evidence="29">
    <name type="scientific">Lutzomyia longipalpis</name>
    <name type="common">Sand fly</name>
    <dbReference type="NCBI Taxonomy" id="7200"/>
    <lineage>
        <taxon>Eukaryota</taxon>
        <taxon>Metazoa</taxon>
        <taxon>Ecdysozoa</taxon>
        <taxon>Arthropoda</taxon>
        <taxon>Hexapoda</taxon>
        <taxon>Insecta</taxon>
        <taxon>Pterygota</taxon>
        <taxon>Neoptera</taxon>
        <taxon>Endopterygota</taxon>
        <taxon>Diptera</taxon>
        <taxon>Nematocera</taxon>
        <taxon>Psychodoidea</taxon>
        <taxon>Psychodidae</taxon>
        <taxon>Lutzomyia</taxon>
        <taxon>Lutzomyia</taxon>
    </lineage>
</organism>
<dbReference type="PROSITE" id="PS00109">
    <property type="entry name" value="PROTEIN_KINASE_TYR"/>
    <property type="match status" value="1"/>
</dbReference>
<feature type="disulfide bond" evidence="22">
    <location>
        <begin position="317"/>
        <end position="371"/>
    </location>
</feature>
<dbReference type="InterPro" id="IPR020635">
    <property type="entry name" value="Tyr_kinase_cat_dom"/>
</dbReference>
<feature type="signal peptide" evidence="26">
    <location>
        <begin position="1"/>
        <end position="33"/>
    </location>
</feature>
<dbReference type="SMART" id="SM00219">
    <property type="entry name" value="TyrKc"/>
    <property type="match status" value="1"/>
</dbReference>
<keyword evidence="10 19" id="KW-0067">ATP-binding</keyword>
<evidence type="ECO:0000256" key="2">
    <source>
        <dbReference type="ARBA" id="ARBA00022473"/>
    </source>
</evidence>
<dbReference type="PIRSF" id="PIRSF000628">
    <property type="entry name" value="FGFR"/>
    <property type="match status" value="1"/>
</dbReference>
<dbReference type="GO" id="GO:0008284">
    <property type="term" value="P:positive regulation of cell population proliferation"/>
    <property type="evidence" value="ECO:0007669"/>
    <property type="project" value="InterPro"/>
</dbReference>
<feature type="domain" description="Protein kinase" evidence="27">
    <location>
        <begin position="509"/>
        <end position="795"/>
    </location>
</feature>
<comment type="catalytic activity">
    <reaction evidence="18 19">
        <text>L-tyrosyl-[protein] + ATP = O-phospho-L-tyrosyl-[protein] + ADP + H(+)</text>
        <dbReference type="Rhea" id="RHEA:10596"/>
        <dbReference type="Rhea" id="RHEA-COMP:10136"/>
        <dbReference type="Rhea" id="RHEA-COMP:20101"/>
        <dbReference type="ChEBI" id="CHEBI:15378"/>
        <dbReference type="ChEBI" id="CHEBI:30616"/>
        <dbReference type="ChEBI" id="CHEBI:46858"/>
        <dbReference type="ChEBI" id="CHEBI:61978"/>
        <dbReference type="ChEBI" id="CHEBI:456216"/>
        <dbReference type="EC" id="2.7.10.1"/>
    </reaction>
</comment>
<dbReference type="InterPro" id="IPR003599">
    <property type="entry name" value="Ig_sub"/>
</dbReference>
<keyword evidence="5 25" id="KW-0812">Transmembrane</keyword>
<dbReference type="InterPro" id="IPR011009">
    <property type="entry name" value="Kinase-like_dom_sf"/>
</dbReference>
<dbReference type="InterPro" id="IPR013783">
    <property type="entry name" value="Ig-like_fold"/>
</dbReference>
<feature type="binding site" evidence="21">
    <location>
        <begin position="515"/>
        <end position="521"/>
    </location>
    <ligand>
        <name>ATP</name>
        <dbReference type="ChEBI" id="CHEBI:30616"/>
    </ligand>
</feature>
<dbReference type="EC" id="2.7.10.1" evidence="19"/>
<evidence type="ECO:0000256" key="3">
    <source>
        <dbReference type="ARBA" id="ARBA00022553"/>
    </source>
</evidence>
<dbReference type="InterPro" id="IPR050122">
    <property type="entry name" value="RTK"/>
</dbReference>
<name>A0A7G3AW55_LUTLO</name>
<keyword evidence="13 19" id="KW-0829">Tyrosine-protein kinase</keyword>
<evidence type="ECO:0000313" key="29">
    <source>
        <dbReference type="EMBL" id="MBC1176148.1"/>
    </source>
</evidence>
<comment type="subcellular location">
    <subcellularLocation>
        <location evidence="1">Membrane</location>
        <topology evidence="1">Single-pass membrane protein</topology>
    </subcellularLocation>
</comment>
<evidence type="ECO:0000256" key="18">
    <source>
        <dbReference type="ARBA" id="ARBA00051243"/>
    </source>
</evidence>
<evidence type="ECO:0000256" key="11">
    <source>
        <dbReference type="ARBA" id="ARBA00022989"/>
    </source>
</evidence>
<dbReference type="InterPro" id="IPR007110">
    <property type="entry name" value="Ig-like_dom"/>
</dbReference>
<protein>
    <recommendedName>
        <fullName evidence="19">Fibroblast growth factor receptor</fullName>
        <ecNumber evidence="19">2.7.10.1</ecNumber>
    </recommendedName>
</protein>
<feature type="binding site" evidence="21">
    <location>
        <position position="677"/>
    </location>
    <ligand>
        <name>ATP</name>
        <dbReference type="ChEBI" id="CHEBI:30616"/>
    </ligand>
</feature>
<dbReference type="Pfam" id="PF07714">
    <property type="entry name" value="PK_Tyr_Ser-Thr"/>
    <property type="match status" value="1"/>
</dbReference>
<dbReference type="PROSITE" id="PS50835">
    <property type="entry name" value="IG_LIKE"/>
    <property type="match status" value="2"/>
</dbReference>
<evidence type="ECO:0000256" key="4">
    <source>
        <dbReference type="ARBA" id="ARBA00022679"/>
    </source>
</evidence>
<evidence type="ECO:0000256" key="19">
    <source>
        <dbReference type="PIRNR" id="PIRNR000628"/>
    </source>
</evidence>
<evidence type="ECO:0000256" key="24">
    <source>
        <dbReference type="SAM" id="MobiDB-lite"/>
    </source>
</evidence>
<feature type="binding site" evidence="21">
    <location>
        <position position="663"/>
    </location>
    <ligand>
        <name>ATP</name>
        <dbReference type="ChEBI" id="CHEBI:30616"/>
    </ligand>
</feature>
<dbReference type="GO" id="GO:0045887">
    <property type="term" value="P:positive regulation of synaptic assembly at neuromuscular junction"/>
    <property type="evidence" value="ECO:0007669"/>
    <property type="project" value="UniProtKB-ARBA"/>
</dbReference>
<keyword evidence="14 22" id="KW-1015">Disulfide bond</keyword>
<keyword evidence="8 19" id="KW-0547">Nucleotide-binding</keyword>
<keyword evidence="15 19" id="KW-0675">Receptor</keyword>
<dbReference type="FunFam" id="2.60.40.10:FF:000020">
    <property type="entry name" value="Fibroblast growth factor receptor"/>
    <property type="match status" value="1"/>
</dbReference>
<feature type="binding site" evidence="21">
    <location>
        <position position="597"/>
    </location>
    <ligand>
        <name>ATP</name>
        <dbReference type="ChEBI" id="CHEBI:30616"/>
    </ligand>
</feature>
<dbReference type="InterPro" id="IPR001245">
    <property type="entry name" value="Ser-Thr/Tyr_kinase_cat_dom"/>
</dbReference>
<dbReference type="SMART" id="SM00409">
    <property type="entry name" value="IG"/>
    <property type="match status" value="3"/>
</dbReference>
<dbReference type="GO" id="GO:0022603">
    <property type="term" value="P:regulation of anatomical structure morphogenesis"/>
    <property type="evidence" value="ECO:0007669"/>
    <property type="project" value="UniProtKB-ARBA"/>
</dbReference>
<dbReference type="InterPro" id="IPR017441">
    <property type="entry name" value="Protein_kinase_ATP_BS"/>
</dbReference>
<feature type="domain" description="Ig-like" evidence="28">
    <location>
        <begin position="296"/>
        <end position="387"/>
    </location>
</feature>
<evidence type="ECO:0000256" key="15">
    <source>
        <dbReference type="ARBA" id="ARBA00023170"/>
    </source>
</evidence>
<evidence type="ECO:0000256" key="14">
    <source>
        <dbReference type="ARBA" id="ARBA00023157"/>
    </source>
</evidence>
<dbReference type="GO" id="GO:0008347">
    <property type="term" value="P:glial cell migration"/>
    <property type="evidence" value="ECO:0007669"/>
    <property type="project" value="UniProtKB-ARBA"/>
</dbReference>
<accession>A0A7G3AW55</accession>
<evidence type="ECO:0000256" key="20">
    <source>
        <dbReference type="PIRSR" id="PIRSR000628-1"/>
    </source>
</evidence>
<evidence type="ECO:0000256" key="10">
    <source>
        <dbReference type="ARBA" id="ARBA00022840"/>
    </source>
</evidence>
<evidence type="ECO:0000256" key="25">
    <source>
        <dbReference type="SAM" id="Phobius"/>
    </source>
</evidence>
<evidence type="ECO:0000256" key="5">
    <source>
        <dbReference type="ARBA" id="ARBA00022692"/>
    </source>
</evidence>
<dbReference type="AlphaFoldDB" id="A0A7G3AW55"/>
<dbReference type="PRINTS" id="PR00109">
    <property type="entry name" value="TYRKINASE"/>
</dbReference>
<evidence type="ECO:0000256" key="12">
    <source>
        <dbReference type="ARBA" id="ARBA00023136"/>
    </source>
</evidence>
<dbReference type="FunFam" id="2.60.40.10:FF:000016">
    <property type="entry name" value="Fibroblast growth factor receptor"/>
    <property type="match status" value="1"/>
</dbReference>
<dbReference type="FunFam" id="3.30.200.20:FF:000651">
    <property type="entry name" value="Fibroblast growth factor receptor"/>
    <property type="match status" value="1"/>
</dbReference>
<evidence type="ECO:0000256" key="13">
    <source>
        <dbReference type="ARBA" id="ARBA00023137"/>
    </source>
</evidence>
<keyword evidence="12 19" id="KW-0472">Membrane</keyword>
<dbReference type="InterPro" id="IPR013098">
    <property type="entry name" value="Ig_I-set"/>
</dbReference>
<evidence type="ECO:0000256" key="8">
    <source>
        <dbReference type="ARBA" id="ARBA00022741"/>
    </source>
</evidence>
<dbReference type="GO" id="GO:0048513">
    <property type="term" value="P:animal organ development"/>
    <property type="evidence" value="ECO:0007669"/>
    <property type="project" value="UniProtKB-ARBA"/>
</dbReference>
<dbReference type="SUPFAM" id="SSF48726">
    <property type="entry name" value="Immunoglobulin"/>
    <property type="match status" value="3"/>
</dbReference>
<dbReference type="GO" id="GO:0005886">
    <property type="term" value="C:plasma membrane"/>
    <property type="evidence" value="ECO:0007669"/>
    <property type="project" value="TreeGrafter"/>
</dbReference>
<dbReference type="PROSITE" id="PS50011">
    <property type="entry name" value="PROTEIN_KINASE_DOM"/>
    <property type="match status" value="1"/>
</dbReference>
<dbReference type="GO" id="GO:0003006">
    <property type="term" value="P:developmental process involved in reproduction"/>
    <property type="evidence" value="ECO:0007669"/>
    <property type="project" value="UniProtKB-ARBA"/>
</dbReference>
<reference evidence="29" key="1">
    <citation type="journal article" date="2020" name="BMC">
        <title>Leishmania infection induces a limited differential gene expression in the sand fly midgut.</title>
        <authorList>
            <person name="Coutinho-Abreu I.V."/>
            <person name="Serafim T.D."/>
            <person name="Meneses C."/>
            <person name="Kamhawi S."/>
            <person name="Oliveira F."/>
            <person name="Valenzuela J.G."/>
        </authorList>
    </citation>
    <scope>NUCLEOTIDE SEQUENCE</scope>
    <source>
        <strain evidence="29">Jacobina</strain>
        <tissue evidence="29">Midgut</tissue>
    </source>
</reference>
<keyword evidence="6 26" id="KW-0732">Signal</keyword>
<feature type="active site" description="Proton acceptor" evidence="20">
    <location>
        <position position="659"/>
    </location>
</feature>
<feature type="transmembrane region" description="Helical" evidence="25">
    <location>
        <begin position="402"/>
        <end position="427"/>
    </location>
</feature>
<feature type="chain" id="PRO_5028828268" description="Fibroblast growth factor receptor" evidence="26">
    <location>
        <begin position="34"/>
        <end position="835"/>
    </location>
</feature>
<feature type="disulfide bond" evidence="22">
    <location>
        <begin position="223"/>
        <end position="271"/>
    </location>
</feature>
<dbReference type="InterPro" id="IPR016248">
    <property type="entry name" value="FGF_rcpt_fam"/>
</dbReference>
<evidence type="ECO:0000256" key="26">
    <source>
        <dbReference type="SAM" id="SignalP"/>
    </source>
</evidence>
<dbReference type="GO" id="GO:0048729">
    <property type="term" value="P:tissue morphogenesis"/>
    <property type="evidence" value="ECO:0007669"/>
    <property type="project" value="UniProtKB-ARBA"/>
</dbReference>
<dbReference type="GO" id="GO:0090130">
    <property type="term" value="P:tissue migration"/>
    <property type="evidence" value="ECO:0007669"/>
    <property type="project" value="UniProtKB-ARBA"/>
</dbReference>
<dbReference type="InterPro" id="IPR008266">
    <property type="entry name" value="Tyr_kinase_AS"/>
</dbReference>
<dbReference type="InterPro" id="IPR003598">
    <property type="entry name" value="Ig_sub2"/>
</dbReference>
<keyword evidence="11 25" id="KW-1133">Transmembrane helix</keyword>
<dbReference type="SUPFAM" id="SSF56112">
    <property type="entry name" value="Protein kinase-like (PK-like)"/>
    <property type="match status" value="1"/>
</dbReference>
<feature type="binding site" evidence="21">
    <location>
        <begin position="591"/>
        <end position="593"/>
    </location>
    <ligand>
        <name>ATP</name>
        <dbReference type="ChEBI" id="CHEBI:30616"/>
    </ligand>
</feature>
<dbReference type="Gene3D" id="2.60.40.10">
    <property type="entry name" value="Immunoglobulins"/>
    <property type="match status" value="2"/>
</dbReference>
<dbReference type="EMBL" id="GITU01007445">
    <property type="protein sequence ID" value="MBC1176148.1"/>
    <property type="molecule type" value="Transcribed_RNA"/>
</dbReference>
<evidence type="ECO:0000256" key="9">
    <source>
        <dbReference type="ARBA" id="ARBA00022777"/>
    </source>
</evidence>
<dbReference type="Pfam" id="PF07679">
    <property type="entry name" value="I-set"/>
    <property type="match status" value="2"/>
</dbReference>
<dbReference type="GO" id="GO:0001667">
    <property type="term" value="P:ameboidal-type cell migration"/>
    <property type="evidence" value="ECO:0007669"/>
    <property type="project" value="UniProtKB-ARBA"/>
</dbReference>
<dbReference type="PANTHER" id="PTHR24416:SF550">
    <property type="entry name" value="FIBROBLAST GROWTH FACTOR RECEPTOR HOMOLOG 1-RELATED"/>
    <property type="match status" value="1"/>
</dbReference>
<evidence type="ECO:0000259" key="27">
    <source>
        <dbReference type="PROSITE" id="PS50011"/>
    </source>
</evidence>
<evidence type="ECO:0000256" key="22">
    <source>
        <dbReference type="PIRSR" id="PIRSR000628-3"/>
    </source>
</evidence>